<keyword evidence="3" id="KW-1185">Reference proteome</keyword>
<sequence>MTKKGGEASTSGGRGGELVSSTPSLKLSKMNYLVWAMNMKVYLDSHDLWQVIVGENQEEGSTSVVGNLQCNSEGDDDCS</sequence>
<dbReference type="EMBL" id="LR746265">
    <property type="protein sequence ID" value="CAA7391572.1"/>
    <property type="molecule type" value="Genomic_DNA"/>
</dbReference>
<organism evidence="2 3">
    <name type="scientific">Spirodela intermedia</name>
    <name type="common">Intermediate duckweed</name>
    <dbReference type="NCBI Taxonomy" id="51605"/>
    <lineage>
        <taxon>Eukaryota</taxon>
        <taxon>Viridiplantae</taxon>
        <taxon>Streptophyta</taxon>
        <taxon>Embryophyta</taxon>
        <taxon>Tracheophyta</taxon>
        <taxon>Spermatophyta</taxon>
        <taxon>Magnoliopsida</taxon>
        <taxon>Liliopsida</taxon>
        <taxon>Araceae</taxon>
        <taxon>Lemnoideae</taxon>
        <taxon>Spirodela</taxon>
    </lineage>
</organism>
<dbReference type="Proteomes" id="UP000663760">
    <property type="component" value="Chromosome 2"/>
</dbReference>
<reference evidence="2" key="1">
    <citation type="submission" date="2020-02" db="EMBL/GenBank/DDBJ databases">
        <authorList>
            <person name="Scholz U."/>
            <person name="Mascher M."/>
            <person name="Fiebig A."/>
        </authorList>
    </citation>
    <scope>NUCLEOTIDE SEQUENCE</scope>
</reference>
<proteinExistence type="predicted"/>
<dbReference type="OrthoDB" id="1736387at2759"/>
<dbReference type="AlphaFoldDB" id="A0A7I8K5I2"/>
<evidence type="ECO:0000313" key="3">
    <source>
        <dbReference type="Proteomes" id="UP000663760"/>
    </source>
</evidence>
<evidence type="ECO:0000256" key="1">
    <source>
        <dbReference type="SAM" id="MobiDB-lite"/>
    </source>
</evidence>
<feature type="compositionally biased region" description="Polar residues" evidence="1">
    <location>
        <begin position="59"/>
        <end position="72"/>
    </location>
</feature>
<accession>A0A7I8K5I2</accession>
<feature type="region of interest" description="Disordered" evidence="1">
    <location>
        <begin position="1"/>
        <end position="21"/>
    </location>
</feature>
<feature type="region of interest" description="Disordered" evidence="1">
    <location>
        <begin position="59"/>
        <end position="79"/>
    </location>
</feature>
<evidence type="ECO:0000313" key="2">
    <source>
        <dbReference type="EMBL" id="CAA7391572.1"/>
    </source>
</evidence>
<name>A0A7I8K5I2_SPIIN</name>
<gene>
    <name evidence="2" type="ORF">SI8410_02002845</name>
</gene>
<protein>
    <submittedName>
        <fullName evidence="2">Uncharacterized protein</fullName>
    </submittedName>
</protein>